<feature type="transmembrane region" description="Helical" evidence="7">
    <location>
        <begin position="535"/>
        <end position="552"/>
    </location>
</feature>
<dbReference type="InterPro" id="IPR000731">
    <property type="entry name" value="SSD"/>
</dbReference>
<gene>
    <name evidence="9" type="ORF">RB614_17470</name>
</gene>
<feature type="transmembrane region" description="Helical" evidence="7">
    <location>
        <begin position="180"/>
        <end position="198"/>
    </location>
</feature>
<evidence type="ECO:0000256" key="3">
    <source>
        <dbReference type="ARBA" id="ARBA00022475"/>
    </source>
</evidence>
<dbReference type="SUPFAM" id="SSF82866">
    <property type="entry name" value="Multidrug efflux transporter AcrB transmembrane domain"/>
    <property type="match status" value="2"/>
</dbReference>
<keyword evidence="6 7" id="KW-0472">Membrane</keyword>
<comment type="caution">
    <text evidence="9">The sequence shown here is derived from an EMBL/GenBank/DDBJ whole genome shotgun (WGS) entry which is preliminary data.</text>
</comment>
<evidence type="ECO:0000256" key="4">
    <source>
        <dbReference type="ARBA" id="ARBA00022692"/>
    </source>
</evidence>
<keyword evidence="4 7" id="KW-0812">Transmembrane</keyword>
<evidence type="ECO:0000256" key="7">
    <source>
        <dbReference type="SAM" id="Phobius"/>
    </source>
</evidence>
<reference evidence="9 10" key="1">
    <citation type="submission" date="2023-08" db="EMBL/GenBank/DDBJ databases">
        <title>Phytohabitans sansha sp. nov., isolated from marine sediment.</title>
        <authorList>
            <person name="Zhao Y."/>
            <person name="Yi K."/>
        </authorList>
    </citation>
    <scope>NUCLEOTIDE SEQUENCE [LARGE SCALE GENOMIC DNA]</scope>
    <source>
        <strain evidence="9 10">ZYX-F-186</strain>
    </source>
</reference>
<dbReference type="PANTHER" id="PTHR33406:SF6">
    <property type="entry name" value="MEMBRANE PROTEIN YDGH-RELATED"/>
    <property type="match status" value="1"/>
</dbReference>
<feature type="transmembrane region" description="Helical" evidence="7">
    <location>
        <begin position="595"/>
        <end position="616"/>
    </location>
</feature>
<evidence type="ECO:0000256" key="1">
    <source>
        <dbReference type="ARBA" id="ARBA00004651"/>
    </source>
</evidence>
<evidence type="ECO:0000256" key="2">
    <source>
        <dbReference type="ARBA" id="ARBA00010157"/>
    </source>
</evidence>
<dbReference type="EMBL" id="JAVHUY010000015">
    <property type="protein sequence ID" value="MDQ7906306.1"/>
    <property type="molecule type" value="Genomic_DNA"/>
</dbReference>
<feature type="transmembrane region" description="Helical" evidence="7">
    <location>
        <begin position="637"/>
        <end position="658"/>
    </location>
</feature>
<name>A0ABU0ZIE6_9ACTN</name>
<dbReference type="PROSITE" id="PS50156">
    <property type="entry name" value="SSD"/>
    <property type="match status" value="1"/>
</dbReference>
<comment type="similarity">
    <text evidence="2">Belongs to the resistance-nodulation-cell division (RND) (TC 2.A.6) family. MmpL subfamily.</text>
</comment>
<dbReference type="InterPro" id="IPR004869">
    <property type="entry name" value="MMPL_dom"/>
</dbReference>
<evidence type="ECO:0000259" key="8">
    <source>
        <dbReference type="PROSITE" id="PS50156"/>
    </source>
</evidence>
<sequence length="773" mass="77751">MFERWGTAVVRHPVRVILAWLVVVMGLGGLGYAVLGPEGAAAVSGQNETDFLPEEYESVQAARFAEQAFPSGAREGATAVLVLSRVDGAPLAPADRAKGREVVQGLGGEGVRDVGEPSLSPNGKVMLAQVTFTGKVGYTGVSSAVTRLRTETAERVAGTPLRSGYTGEAAVAKDSERLDLLVSVGMVVMILVLLVVIFRGPWVALLNLLIIALVGQGAVAVIAIAAKAAGTTLDGSVTGLLPVVLFGVGTDYVVFLLYRYRERLRLGEDRRTAMVAALARVGSAIGVSALAVAVSFGALLLSGFGSFRILGPALAFAVLVMVLAGLTLIPAVFSLLGHRAFWPAKAWRTVPETGGGAPDAGRGGATVGLAARTGNLVARRPAAVALAAVAVLAALGAGALAHKPSYDIEAMPAGTESARTMERLESGFPAGTLSPTTVYLSGPGLTEQSATAYAERLSALSIVGGVGGVRATGDAAQVDLLLAADPLSEEALDAMVHQLRPAAHSAAPPGTTVYVGGETSVFADIRDVVGVDLKVILPAAGLLIGLVLLLMLRGVLAPVYLLGAVVGGFVATLGAAVLVFQGAVGRPGLTFTLPLIVYMFVASIGTDYNILMIARIREELRGGASRREAVRVALHRAGPPVAAAGVILAASFGALTVSATLAEVGFAVAVGILLSTFVLSWLLVPALTALLGRAAFWPARPKPPAAGRPAPARRAEPAAIGLASGAGGAAFAGGAGFTGGHGFAGGAGGAGGAGRVGGPGGAGGAGGHGRMGR</sequence>
<feature type="transmembrane region" description="Helical" evidence="7">
    <location>
        <begin position="382"/>
        <end position="401"/>
    </location>
</feature>
<accession>A0ABU0ZIE6</accession>
<dbReference type="RefSeq" id="WP_308713576.1">
    <property type="nucleotide sequence ID" value="NZ_JAVHUY010000015.1"/>
</dbReference>
<dbReference type="Proteomes" id="UP001230908">
    <property type="component" value="Unassembled WGS sequence"/>
</dbReference>
<feature type="transmembrane region" description="Helical" evidence="7">
    <location>
        <begin position="313"/>
        <end position="336"/>
    </location>
</feature>
<keyword evidence="5 7" id="KW-1133">Transmembrane helix</keyword>
<dbReference type="Gene3D" id="1.20.1640.10">
    <property type="entry name" value="Multidrug efflux transporter AcrB transmembrane domain"/>
    <property type="match status" value="2"/>
</dbReference>
<feature type="transmembrane region" description="Helical" evidence="7">
    <location>
        <begin position="278"/>
        <end position="301"/>
    </location>
</feature>
<feature type="transmembrane region" description="Helical" evidence="7">
    <location>
        <begin position="238"/>
        <end position="258"/>
    </location>
</feature>
<feature type="transmembrane region" description="Helical" evidence="7">
    <location>
        <begin position="12"/>
        <end position="35"/>
    </location>
</feature>
<feature type="transmembrane region" description="Helical" evidence="7">
    <location>
        <begin position="205"/>
        <end position="226"/>
    </location>
</feature>
<evidence type="ECO:0000256" key="6">
    <source>
        <dbReference type="ARBA" id="ARBA00023136"/>
    </source>
</evidence>
<protein>
    <submittedName>
        <fullName evidence="9">MMPL family transporter</fullName>
    </submittedName>
</protein>
<proteinExistence type="inferred from homology"/>
<dbReference type="Pfam" id="PF03176">
    <property type="entry name" value="MMPL"/>
    <property type="match status" value="2"/>
</dbReference>
<feature type="transmembrane region" description="Helical" evidence="7">
    <location>
        <begin position="559"/>
        <end position="583"/>
    </location>
</feature>
<evidence type="ECO:0000313" key="10">
    <source>
        <dbReference type="Proteomes" id="UP001230908"/>
    </source>
</evidence>
<dbReference type="InterPro" id="IPR050545">
    <property type="entry name" value="Mycobact_MmpL"/>
</dbReference>
<dbReference type="PANTHER" id="PTHR33406">
    <property type="entry name" value="MEMBRANE PROTEIN MJ1562-RELATED"/>
    <property type="match status" value="1"/>
</dbReference>
<keyword evidence="3" id="KW-1003">Cell membrane</keyword>
<evidence type="ECO:0000313" key="9">
    <source>
        <dbReference type="EMBL" id="MDQ7906306.1"/>
    </source>
</evidence>
<feature type="domain" description="SSD" evidence="8">
    <location>
        <begin position="204"/>
        <end position="335"/>
    </location>
</feature>
<feature type="transmembrane region" description="Helical" evidence="7">
    <location>
        <begin position="664"/>
        <end position="692"/>
    </location>
</feature>
<comment type="subcellular location">
    <subcellularLocation>
        <location evidence="1">Cell membrane</location>
        <topology evidence="1">Multi-pass membrane protein</topology>
    </subcellularLocation>
</comment>
<evidence type="ECO:0000256" key="5">
    <source>
        <dbReference type="ARBA" id="ARBA00022989"/>
    </source>
</evidence>
<keyword evidence="10" id="KW-1185">Reference proteome</keyword>
<organism evidence="9 10">
    <name type="scientific">Phytohabitans maris</name>
    <dbReference type="NCBI Taxonomy" id="3071409"/>
    <lineage>
        <taxon>Bacteria</taxon>
        <taxon>Bacillati</taxon>
        <taxon>Actinomycetota</taxon>
        <taxon>Actinomycetes</taxon>
        <taxon>Micromonosporales</taxon>
        <taxon>Micromonosporaceae</taxon>
    </lineage>
</organism>